<sequence length="92" mass="10294">MKKKIEKGREVCYEQDRGEFFSAPAVFHCKAPLYMHQLHIQDAAREGGGGGGDRRKSLCISQVSCNEGSDGVFLALYRYVKKNSWVLTLPNA</sequence>
<dbReference type="Proteomes" id="UP000694892">
    <property type="component" value="Chromosome 2L"/>
</dbReference>
<accession>A0A974DLF2</accession>
<evidence type="ECO:0000313" key="1">
    <source>
        <dbReference type="EMBL" id="OCT94109.1"/>
    </source>
</evidence>
<reference evidence="2" key="1">
    <citation type="journal article" date="2016" name="Nature">
        <title>Genome evolution in the allotetraploid frog Xenopus laevis.</title>
        <authorList>
            <person name="Session A.M."/>
            <person name="Uno Y."/>
            <person name="Kwon T."/>
            <person name="Chapman J.A."/>
            <person name="Toyoda A."/>
            <person name="Takahashi S."/>
            <person name="Fukui A."/>
            <person name="Hikosaka A."/>
            <person name="Suzuki A."/>
            <person name="Kondo M."/>
            <person name="van Heeringen S.J."/>
            <person name="Quigley I."/>
            <person name="Heinz S."/>
            <person name="Ogino H."/>
            <person name="Ochi H."/>
            <person name="Hellsten U."/>
            <person name="Lyons J.B."/>
            <person name="Simakov O."/>
            <person name="Putnam N."/>
            <person name="Stites J."/>
            <person name="Kuroki Y."/>
            <person name="Tanaka T."/>
            <person name="Michiue T."/>
            <person name="Watanabe M."/>
            <person name="Bogdanovic O."/>
            <person name="Lister R."/>
            <person name="Georgiou G."/>
            <person name="Paranjpe S.S."/>
            <person name="van Kruijsbergen I."/>
            <person name="Shu S."/>
            <person name="Carlson J."/>
            <person name="Kinoshita T."/>
            <person name="Ohta Y."/>
            <person name="Mawaribuchi S."/>
            <person name="Jenkins J."/>
            <person name="Grimwood J."/>
            <person name="Schmutz J."/>
            <person name="Mitros T."/>
            <person name="Mozaffari S.V."/>
            <person name="Suzuki Y."/>
            <person name="Haramoto Y."/>
            <person name="Yamamoto T.S."/>
            <person name="Takagi C."/>
            <person name="Heald R."/>
            <person name="Miller K."/>
            <person name="Haudenschild C."/>
            <person name="Kitzman J."/>
            <person name="Nakayama T."/>
            <person name="Izutsu Y."/>
            <person name="Robert J."/>
            <person name="Fortriede J."/>
            <person name="Burns K."/>
            <person name="Lotay V."/>
            <person name="Karimi K."/>
            <person name="Yasuoka Y."/>
            <person name="Dichmann D.S."/>
            <person name="Flajnik M.F."/>
            <person name="Houston D.W."/>
            <person name="Shendure J."/>
            <person name="DuPasquier L."/>
            <person name="Vize P.D."/>
            <person name="Zorn A.M."/>
            <person name="Ito M."/>
            <person name="Marcotte E.M."/>
            <person name="Wallingford J.B."/>
            <person name="Ito Y."/>
            <person name="Asashima M."/>
            <person name="Ueno N."/>
            <person name="Matsuda Y."/>
            <person name="Veenstra G.J."/>
            <person name="Fujiyama A."/>
            <person name="Harland R.M."/>
            <person name="Taira M."/>
            <person name="Rokhsar D.S."/>
        </authorList>
    </citation>
    <scope>NUCLEOTIDE SEQUENCE [LARGE SCALE GENOMIC DNA]</scope>
    <source>
        <strain evidence="2">J</strain>
    </source>
</reference>
<dbReference type="EMBL" id="CM004468">
    <property type="protein sequence ID" value="OCT94109.1"/>
    <property type="molecule type" value="Genomic_DNA"/>
</dbReference>
<evidence type="ECO:0000313" key="2">
    <source>
        <dbReference type="Proteomes" id="UP000694892"/>
    </source>
</evidence>
<protein>
    <submittedName>
        <fullName evidence="1">Uncharacterized protein</fullName>
    </submittedName>
</protein>
<dbReference type="AlphaFoldDB" id="A0A974DLF2"/>
<gene>
    <name evidence="1" type="ORF">XELAEV_18011774mg</name>
</gene>
<proteinExistence type="predicted"/>
<name>A0A974DLF2_XENLA</name>
<organism evidence="1 2">
    <name type="scientific">Xenopus laevis</name>
    <name type="common">African clawed frog</name>
    <dbReference type="NCBI Taxonomy" id="8355"/>
    <lineage>
        <taxon>Eukaryota</taxon>
        <taxon>Metazoa</taxon>
        <taxon>Chordata</taxon>
        <taxon>Craniata</taxon>
        <taxon>Vertebrata</taxon>
        <taxon>Euteleostomi</taxon>
        <taxon>Amphibia</taxon>
        <taxon>Batrachia</taxon>
        <taxon>Anura</taxon>
        <taxon>Pipoidea</taxon>
        <taxon>Pipidae</taxon>
        <taxon>Xenopodinae</taxon>
        <taxon>Xenopus</taxon>
        <taxon>Xenopus</taxon>
    </lineage>
</organism>